<dbReference type="AlphaFoldDB" id="A0A0C2GLN9"/>
<evidence type="ECO:0000313" key="1">
    <source>
        <dbReference type="EMBL" id="KIH57986.1"/>
    </source>
</evidence>
<name>A0A0C2GLN9_9BILA</name>
<evidence type="ECO:0000313" key="2">
    <source>
        <dbReference type="Proteomes" id="UP000054047"/>
    </source>
</evidence>
<gene>
    <name evidence="1" type="ORF">ANCDUO_11818</name>
</gene>
<sequence>MKPAVRPSPFSQSSNPVLPLLATETSLSIQRRSDNIARLLCQDGGAAAPPGRRRPLRHLALVRRHLRSAHLASLPGE</sequence>
<reference evidence="1 2" key="1">
    <citation type="submission" date="2013-12" db="EMBL/GenBank/DDBJ databases">
        <title>Draft genome of the parsitic nematode Ancylostoma duodenale.</title>
        <authorList>
            <person name="Mitreva M."/>
        </authorList>
    </citation>
    <scope>NUCLEOTIDE SEQUENCE [LARGE SCALE GENOMIC DNA]</scope>
    <source>
        <strain evidence="1 2">Zhejiang</strain>
    </source>
</reference>
<dbReference type="Proteomes" id="UP000054047">
    <property type="component" value="Unassembled WGS sequence"/>
</dbReference>
<organism evidence="1 2">
    <name type="scientific">Ancylostoma duodenale</name>
    <dbReference type="NCBI Taxonomy" id="51022"/>
    <lineage>
        <taxon>Eukaryota</taxon>
        <taxon>Metazoa</taxon>
        <taxon>Ecdysozoa</taxon>
        <taxon>Nematoda</taxon>
        <taxon>Chromadorea</taxon>
        <taxon>Rhabditida</taxon>
        <taxon>Rhabditina</taxon>
        <taxon>Rhabditomorpha</taxon>
        <taxon>Strongyloidea</taxon>
        <taxon>Ancylostomatidae</taxon>
        <taxon>Ancylostomatinae</taxon>
        <taxon>Ancylostoma</taxon>
    </lineage>
</organism>
<protein>
    <submittedName>
        <fullName evidence="1">Uncharacterized protein</fullName>
    </submittedName>
</protein>
<accession>A0A0C2GLN9</accession>
<dbReference type="EMBL" id="KN733680">
    <property type="protein sequence ID" value="KIH57986.1"/>
    <property type="molecule type" value="Genomic_DNA"/>
</dbReference>
<keyword evidence="2" id="KW-1185">Reference proteome</keyword>
<proteinExistence type="predicted"/>